<dbReference type="Proteomes" id="UP001152622">
    <property type="component" value="Chromosome 10"/>
</dbReference>
<organism evidence="2 3">
    <name type="scientific">Synaphobranchus kaupii</name>
    <name type="common">Kaup's arrowtooth eel</name>
    <dbReference type="NCBI Taxonomy" id="118154"/>
    <lineage>
        <taxon>Eukaryota</taxon>
        <taxon>Metazoa</taxon>
        <taxon>Chordata</taxon>
        <taxon>Craniata</taxon>
        <taxon>Vertebrata</taxon>
        <taxon>Euteleostomi</taxon>
        <taxon>Actinopterygii</taxon>
        <taxon>Neopterygii</taxon>
        <taxon>Teleostei</taxon>
        <taxon>Anguilliformes</taxon>
        <taxon>Synaphobranchidae</taxon>
        <taxon>Synaphobranchus</taxon>
    </lineage>
</organism>
<evidence type="ECO:0000313" key="3">
    <source>
        <dbReference type="Proteomes" id="UP001152622"/>
    </source>
</evidence>
<protein>
    <submittedName>
        <fullName evidence="2">Uncharacterized protein</fullName>
    </submittedName>
</protein>
<gene>
    <name evidence="2" type="ORF">SKAU_G00263510</name>
</gene>
<dbReference type="EMBL" id="JAINUF010000010">
    <property type="protein sequence ID" value="KAJ8347762.1"/>
    <property type="molecule type" value="Genomic_DNA"/>
</dbReference>
<evidence type="ECO:0000313" key="2">
    <source>
        <dbReference type="EMBL" id="KAJ8347762.1"/>
    </source>
</evidence>
<reference evidence="2" key="1">
    <citation type="journal article" date="2023" name="Science">
        <title>Genome structures resolve the early diversification of teleost fishes.</title>
        <authorList>
            <person name="Parey E."/>
            <person name="Louis A."/>
            <person name="Montfort J."/>
            <person name="Bouchez O."/>
            <person name="Roques C."/>
            <person name="Iampietro C."/>
            <person name="Lluch J."/>
            <person name="Castinel A."/>
            <person name="Donnadieu C."/>
            <person name="Desvignes T."/>
            <person name="Floi Bucao C."/>
            <person name="Jouanno E."/>
            <person name="Wen M."/>
            <person name="Mejri S."/>
            <person name="Dirks R."/>
            <person name="Jansen H."/>
            <person name="Henkel C."/>
            <person name="Chen W.J."/>
            <person name="Zahm M."/>
            <person name="Cabau C."/>
            <person name="Klopp C."/>
            <person name="Thompson A.W."/>
            <person name="Robinson-Rechavi M."/>
            <person name="Braasch I."/>
            <person name="Lecointre G."/>
            <person name="Bobe J."/>
            <person name="Postlethwait J.H."/>
            <person name="Berthelot C."/>
            <person name="Roest Crollius H."/>
            <person name="Guiguen Y."/>
        </authorList>
    </citation>
    <scope>NUCLEOTIDE SEQUENCE</scope>
    <source>
        <strain evidence="2">WJC10195</strain>
    </source>
</reference>
<proteinExistence type="predicted"/>
<name>A0A9Q1IPM7_SYNKA</name>
<evidence type="ECO:0000256" key="1">
    <source>
        <dbReference type="SAM" id="MobiDB-lite"/>
    </source>
</evidence>
<feature type="region of interest" description="Disordered" evidence="1">
    <location>
        <begin position="1"/>
        <end position="25"/>
    </location>
</feature>
<sequence>MALKVREHMTGGTSSERKHMDRFGRDPSSPCLVLRRLWESVKLKTGRMADSPGMVQMYKESSITTLVRRLIFPVAHGAGGSEAKQGDGRWHRPLHLSAIDREIMRLARALALPIRR</sequence>
<accession>A0A9Q1IPM7</accession>
<comment type="caution">
    <text evidence="2">The sequence shown here is derived from an EMBL/GenBank/DDBJ whole genome shotgun (WGS) entry which is preliminary data.</text>
</comment>
<dbReference type="AlphaFoldDB" id="A0A9Q1IPM7"/>
<keyword evidence="3" id="KW-1185">Reference proteome</keyword>